<dbReference type="Gene3D" id="3.40.50.150">
    <property type="entry name" value="Vaccinia Virus protein VP39"/>
    <property type="match status" value="1"/>
</dbReference>
<name>A0A552U8R8_9SPHN</name>
<dbReference type="RefSeq" id="WP_144237810.1">
    <property type="nucleotide sequence ID" value="NZ_VJWA01000002.1"/>
</dbReference>
<feature type="transmembrane region" description="Helical" evidence="2">
    <location>
        <begin position="105"/>
        <end position="126"/>
    </location>
</feature>
<feature type="transmembrane region" description="Helical" evidence="2">
    <location>
        <begin position="75"/>
        <end position="99"/>
    </location>
</feature>
<keyword evidence="4" id="KW-1185">Reference proteome</keyword>
<keyword evidence="1" id="KW-0620">Polyamine biosynthesis</keyword>
<protein>
    <recommendedName>
        <fullName evidence="5">Spermidine synthase</fullName>
    </recommendedName>
</protein>
<dbReference type="GO" id="GO:0006596">
    <property type="term" value="P:polyamine biosynthetic process"/>
    <property type="evidence" value="ECO:0007669"/>
    <property type="project" value="UniProtKB-KW"/>
</dbReference>
<dbReference type="InterPro" id="IPR029063">
    <property type="entry name" value="SAM-dependent_MTases_sf"/>
</dbReference>
<dbReference type="PANTHER" id="PTHR43317">
    <property type="entry name" value="THERMOSPERMINE SYNTHASE ACAULIS5"/>
    <property type="match status" value="1"/>
</dbReference>
<dbReference type="PANTHER" id="PTHR43317:SF1">
    <property type="entry name" value="THERMOSPERMINE SYNTHASE ACAULIS5"/>
    <property type="match status" value="1"/>
</dbReference>
<sequence>MTVSPPSLRPLFTVTVLLGSFLLFLIQPMFGRQVLPVLGGSPSVWNTAMLFYQAALLLGYLYAHAIRGLRLNQQLALHLLLFAAAMLTLPIGLAAWVPAQGTTPPALWLLGLLAASIGPVFFVVSAQAPLMQAWFARSDDASAANPFFLYAASNAGSFAALIAYPLLVEPNLRLGAQAWAWSGGFVVLALLVAACGRAVRGRPAPPAVPRDAVTWRQRGRWTLLAAIPSGLLLSTTTHLTTDIMAMPLLWVVPLGVYLLSFIVAFGTHGPAATRAALAVAPLALLLLGGGAFLSIGSAATLFAIAGVLLLFIIALALHGTLAVEKPGAGALTDFYLWISVGGAVGGAFAALVAPLIFDWSYEHPLLLVAAAMLIPAAGWSQRLAPLWERTGIRIAVAALALPLSWFGGAAVAGRTGGATLAAAVVLAGVALLTAGRPRLFGWLFAMLILTLGGWAQIGTSRSGARDRSFFGVYTVQDSPTQNYRRLLHGTTLHGVQSLDPAKATVPMTYYAPSSGVGLAFVAAPRLYGPAARLGVVGLGTGTLACYAKPGQAWTIFEIDPVMVEIARRDFSYLARCKPDARIVIGDARLTLAAERPASFDLLAVDAFSSDAIPLHLVTREALRVYGRALAQDGILLMHVSNRFLRLQPVVAAIARAEGWTAMVREDSPADDQPRGEYTTRSSWIALARNPARLAALRATSGVEWEALDTDPGVTAWSDDFASVLPVLKRPG</sequence>
<accession>A0A552U8R8</accession>
<evidence type="ECO:0000313" key="3">
    <source>
        <dbReference type="EMBL" id="TRW14605.1"/>
    </source>
</evidence>
<keyword evidence="2" id="KW-0472">Membrane</keyword>
<dbReference type="EMBL" id="VJWA01000002">
    <property type="protein sequence ID" value="TRW14605.1"/>
    <property type="molecule type" value="Genomic_DNA"/>
</dbReference>
<dbReference type="OrthoDB" id="9761985at2"/>
<feature type="transmembrane region" description="Helical" evidence="2">
    <location>
        <begin position="417"/>
        <end position="434"/>
    </location>
</feature>
<dbReference type="SUPFAM" id="SSF53335">
    <property type="entry name" value="S-adenosyl-L-methionine-dependent methyltransferases"/>
    <property type="match status" value="1"/>
</dbReference>
<organism evidence="3 4">
    <name type="scientific">Glacieibacterium frigidum</name>
    <dbReference type="NCBI Taxonomy" id="2593303"/>
    <lineage>
        <taxon>Bacteria</taxon>
        <taxon>Pseudomonadati</taxon>
        <taxon>Pseudomonadota</taxon>
        <taxon>Alphaproteobacteria</taxon>
        <taxon>Sphingomonadales</taxon>
        <taxon>Sphingosinicellaceae</taxon>
        <taxon>Glacieibacterium</taxon>
    </lineage>
</organism>
<feature type="transmembrane region" description="Helical" evidence="2">
    <location>
        <begin position="179"/>
        <end position="199"/>
    </location>
</feature>
<dbReference type="AlphaFoldDB" id="A0A552U8R8"/>
<reference evidence="3 4" key="1">
    <citation type="submission" date="2019-07" db="EMBL/GenBank/DDBJ databases">
        <title>Novel species isolated from glacier.</title>
        <authorList>
            <person name="Liu Q."/>
            <person name="Xin Y.-H."/>
        </authorList>
    </citation>
    <scope>NUCLEOTIDE SEQUENCE [LARGE SCALE GENOMIC DNA]</scope>
    <source>
        <strain evidence="3 4">LB1R16</strain>
    </source>
</reference>
<dbReference type="Proteomes" id="UP000317894">
    <property type="component" value="Unassembled WGS sequence"/>
</dbReference>
<feature type="transmembrane region" description="Helical" evidence="2">
    <location>
        <begin position="334"/>
        <end position="357"/>
    </location>
</feature>
<evidence type="ECO:0000313" key="4">
    <source>
        <dbReference type="Proteomes" id="UP000317894"/>
    </source>
</evidence>
<feature type="transmembrane region" description="Helical" evidence="2">
    <location>
        <begin position="277"/>
        <end position="295"/>
    </location>
</feature>
<evidence type="ECO:0008006" key="5">
    <source>
        <dbReference type="Google" id="ProtNLM"/>
    </source>
</evidence>
<evidence type="ECO:0000256" key="1">
    <source>
        <dbReference type="ARBA" id="ARBA00023115"/>
    </source>
</evidence>
<evidence type="ECO:0000256" key="2">
    <source>
        <dbReference type="SAM" id="Phobius"/>
    </source>
</evidence>
<dbReference type="NCBIfam" id="NF037959">
    <property type="entry name" value="MFS_SpdSyn"/>
    <property type="match status" value="1"/>
</dbReference>
<dbReference type="CDD" id="cd02440">
    <property type="entry name" value="AdoMet_MTases"/>
    <property type="match status" value="1"/>
</dbReference>
<feature type="transmembrane region" description="Helical" evidence="2">
    <location>
        <begin position="439"/>
        <end position="457"/>
    </location>
</feature>
<feature type="transmembrane region" description="Helical" evidence="2">
    <location>
        <begin position="220"/>
        <end position="239"/>
    </location>
</feature>
<proteinExistence type="predicted"/>
<keyword evidence="2" id="KW-1133">Transmembrane helix</keyword>
<feature type="transmembrane region" description="Helical" evidence="2">
    <location>
        <begin position="147"/>
        <end position="167"/>
    </location>
</feature>
<gene>
    <name evidence="3" type="ORF">FMM06_12985</name>
</gene>
<feature type="transmembrane region" description="Helical" evidence="2">
    <location>
        <begin position="245"/>
        <end position="265"/>
    </location>
</feature>
<keyword evidence="2" id="KW-0812">Transmembrane</keyword>
<feature type="transmembrane region" description="Helical" evidence="2">
    <location>
        <begin position="43"/>
        <end position="63"/>
    </location>
</feature>
<comment type="caution">
    <text evidence="3">The sequence shown here is derived from an EMBL/GenBank/DDBJ whole genome shotgun (WGS) entry which is preliminary data.</text>
</comment>
<feature type="transmembrane region" description="Helical" evidence="2">
    <location>
        <begin position="301"/>
        <end position="322"/>
    </location>
</feature>
<feature type="transmembrane region" description="Helical" evidence="2">
    <location>
        <begin position="12"/>
        <end position="31"/>
    </location>
</feature>